<dbReference type="Pfam" id="PF17761">
    <property type="entry name" value="DUF1016_N"/>
    <property type="match status" value="1"/>
</dbReference>
<reference evidence="5 6" key="1">
    <citation type="submission" date="2018-08" db="EMBL/GenBank/DDBJ databases">
        <title>A genome reference for cultivated species of the human gut microbiota.</title>
        <authorList>
            <person name="Zou Y."/>
            <person name="Xue W."/>
            <person name="Luo G."/>
        </authorList>
    </citation>
    <scope>NUCLEOTIDE SEQUENCE [LARGE SCALE GENOMIC DNA]</scope>
    <source>
        <strain evidence="4 6">AF31-28B-AC</strain>
        <strain evidence="3 5">TF10-3AC</strain>
    </source>
</reference>
<evidence type="ECO:0000259" key="2">
    <source>
        <dbReference type="Pfam" id="PF17761"/>
    </source>
</evidence>
<name>A0A3E4MS17_9BACT</name>
<feature type="domain" description="YhcG PDDEXK nuclease" evidence="1">
    <location>
        <begin position="198"/>
        <end position="351"/>
    </location>
</feature>
<dbReference type="RefSeq" id="WP_117673771.1">
    <property type="nucleotide sequence ID" value="NZ_CABOGR010000030.1"/>
</dbReference>
<dbReference type="Proteomes" id="UP000260862">
    <property type="component" value="Unassembled WGS sequence"/>
</dbReference>
<gene>
    <name evidence="4" type="ORF">DWZ34_02240</name>
    <name evidence="3" type="ORF">DXD04_13500</name>
</gene>
<dbReference type="GO" id="GO:0003676">
    <property type="term" value="F:nucleic acid binding"/>
    <property type="evidence" value="ECO:0007669"/>
    <property type="project" value="InterPro"/>
</dbReference>
<dbReference type="InterPro" id="IPR011856">
    <property type="entry name" value="tRNA_endonuc-like_dom_sf"/>
</dbReference>
<dbReference type="InterPro" id="IPR041527">
    <property type="entry name" value="YhcG_N"/>
</dbReference>
<dbReference type="PANTHER" id="PTHR30547:SF5">
    <property type="entry name" value="NUCLEASE YHCG-RELATED"/>
    <property type="match status" value="1"/>
</dbReference>
<dbReference type="AlphaFoldDB" id="A0A3E4MS17"/>
<dbReference type="InterPro" id="IPR009362">
    <property type="entry name" value="YhcG_C"/>
</dbReference>
<keyword evidence="5" id="KW-1185">Reference proteome</keyword>
<evidence type="ECO:0000259" key="1">
    <source>
        <dbReference type="Pfam" id="PF06250"/>
    </source>
</evidence>
<dbReference type="EMBL" id="QSQT01000030">
    <property type="protein sequence ID" value="RGK52539.1"/>
    <property type="molecule type" value="Genomic_DNA"/>
</dbReference>
<protein>
    <submittedName>
        <fullName evidence="3">DUF1016 domain-containing protein</fullName>
    </submittedName>
</protein>
<evidence type="ECO:0000313" key="4">
    <source>
        <dbReference type="EMBL" id="RHM99925.1"/>
    </source>
</evidence>
<dbReference type="Pfam" id="PF06250">
    <property type="entry name" value="YhcG_C"/>
    <property type="match status" value="1"/>
</dbReference>
<dbReference type="PANTHER" id="PTHR30547">
    <property type="entry name" value="UNCHARACTERIZED PROTEIN YHCG-RELATED"/>
    <property type="match status" value="1"/>
</dbReference>
<sequence>MSKSINILDEDYLQWVQDLCNRYRQSQIKAAVKVNKEMIRFYYELGRDMSEKKAEVRWGSKFFASLSRDLMTQNPGATCFSPTNLLYMRNFYRLYSNFLEITQQPAEQIEGEVIITQQLAEQIRNLIFSVPWGHHMYLIDKCSDNPTEALFYARETVKHGWSRSVLMNMYGTDLFERQGKGDTNFIKTLPSQESDLAQEITRDPYCFGFTQLCEPYNERVLKDALITNIEKFLLELGTGFAYMGREYRLEVGQTEQFMDMLFYNVRLRCYVVVEVKTTKFEPSHIGQLGSYMVAADHLLRNPGDNKTIGLLICKSKDRIEAQYALESSSQPISISEYELEKFYPEKLEGTIPSIEEIERKLNAKNEDGIEKI</sequence>
<dbReference type="Gene3D" id="3.40.1350.10">
    <property type="match status" value="1"/>
</dbReference>
<dbReference type="Proteomes" id="UP000285109">
    <property type="component" value="Unassembled WGS sequence"/>
</dbReference>
<accession>A0A3E4MS17</accession>
<evidence type="ECO:0000313" key="5">
    <source>
        <dbReference type="Proteomes" id="UP000260862"/>
    </source>
</evidence>
<proteinExistence type="predicted"/>
<comment type="caution">
    <text evidence="3">The sequence shown here is derived from an EMBL/GenBank/DDBJ whole genome shotgun (WGS) entry which is preliminary data.</text>
</comment>
<feature type="domain" description="YhcG N-terminal" evidence="2">
    <location>
        <begin position="22"/>
        <end position="177"/>
    </location>
</feature>
<organism evidence="3 5">
    <name type="scientific">Phocaeicola plebeius</name>
    <dbReference type="NCBI Taxonomy" id="310297"/>
    <lineage>
        <taxon>Bacteria</taxon>
        <taxon>Pseudomonadati</taxon>
        <taxon>Bacteroidota</taxon>
        <taxon>Bacteroidia</taxon>
        <taxon>Bacteroidales</taxon>
        <taxon>Bacteroidaceae</taxon>
        <taxon>Phocaeicola</taxon>
    </lineage>
</organism>
<evidence type="ECO:0000313" key="3">
    <source>
        <dbReference type="EMBL" id="RGK52539.1"/>
    </source>
</evidence>
<dbReference type="InterPro" id="IPR053148">
    <property type="entry name" value="PD-DEXK-like_domain"/>
</dbReference>
<dbReference type="EMBL" id="QRQK01000003">
    <property type="protein sequence ID" value="RHM99925.1"/>
    <property type="molecule type" value="Genomic_DNA"/>
</dbReference>
<evidence type="ECO:0000313" key="6">
    <source>
        <dbReference type="Proteomes" id="UP000285109"/>
    </source>
</evidence>